<reference evidence="1 2" key="1">
    <citation type="journal article" date="2019" name="Nat. Ecol. Evol.">
        <title>Megaphylogeny resolves global patterns of mushroom evolution.</title>
        <authorList>
            <person name="Varga T."/>
            <person name="Krizsan K."/>
            <person name="Foldi C."/>
            <person name="Dima B."/>
            <person name="Sanchez-Garcia M."/>
            <person name="Sanchez-Ramirez S."/>
            <person name="Szollosi G.J."/>
            <person name="Szarkandi J.G."/>
            <person name="Papp V."/>
            <person name="Albert L."/>
            <person name="Andreopoulos W."/>
            <person name="Angelini C."/>
            <person name="Antonin V."/>
            <person name="Barry K.W."/>
            <person name="Bougher N.L."/>
            <person name="Buchanan P."/>
            <person name="Buyck B."/>
            <person name="Bense V."/>
            <person name="Catcheside P."/>
            <person name="Chovatia M."/>
            <person name="Cooper J."/>
            <person name="Damon W."/>
            <person name="Desjardin D."/>
            <person name="Finy P."/>
            <person name="Geml J."/>
            <person name="Haridas S."/>
            <person name="Hughes K."/>
            <person name="Justo A."/>
            <person name="Karasinski D."/>
            <person name="Kautmanova I."/>
            <person name="Kiss B."/>
            <person name="Kocsube S."/>
            <person name="Kotiranta H."/>
            <person name="LaButti K.M."/>
            <person name="Lechner B.E."/>
            <person name="Liimatainen K."/>
            <person name="Lipzen A."/>
            <person name="Lukacs Z."/>
            <person name="Mihaltcheva S."/>
            <person name="Morgado L.N."/>
            <person name="Niskanen T."/>
            <person name="Noordeloos M.E."/>
            <person name="Ohm R.A."/>
            <person name="Ortiz-Santana B."/>
            <person name="Ovrebo C."/>
            <person name="Racz N."/>
            <person name="Riley R."/>
            <person name="Savchenko A."/>
            <person name="Shiryaev A."/>
            <person name="Soop K."/>
            <person name="Spirin V."/>
            <person name="Szebenyi C."/>
            <person name="Tomsovsky M."/>
            <person name="Tulloss R.E."/>
            <person name="Uehling J."/>
            <person name="Grigoriev I.V."/>
            <person name="Vagvolgyi C."/>
            <person name="Papp T."/>
            <person name="Martin F.M."/>
            <person name="Miettinen O."/>
            <person name="Hibbett D.S."/>
            <person name="Nagy L.G."/>
        </authorList>
    </citation>
    <scope>NUCLEOTIDE SEQUENCE [LARGE SCALE GENOMIC DNA]</scope>
    <source>
        <strain evidence="1 2">NL-1719</strain>
    </source>
</reference>
<keyword evidence="2" id="KW-1185">Reference proteome</keyword>
<name>A0ACD3ADW9_9AGAR</name>
<organism evidence="1 2">
    <name type="scientific">Pluteus cervinus</name>
    <dbReference type="NCBI Taxonomy" id="181527"/>
    <lineage>
        <taxon>Eukaryota</taxon>
        <taxon>Fungi</taxon>
        <taxon>Dikarya</taxon>
        <taxon>Basidiomycota</taxon>
        <taxon>Agaricomycotina</taxon>
        <taxon>Agaricomycetes</taxon>
        <taxon>Agaricomycetidae</taxon>
        <taxon>Agaricales</taxon>
        <taxon>Pluteineae</taxon>
        <taxon>Pluteaceae</taxon>
        <taxon>Pluteus</taxon>
    </lineage>
</organism>
<protein>
    <submittedName>
        <fullName evidence="1">Uncharacterized protein</fullName>
    </submittedName>
</protein>
<dbReference type="Proteomes" id="UP000308600">
    <property type="component" value="Unassembled WGS sequence"/>
</dbReference>
<sequence length="104" mass="12078">MRWWLCLPSFLLFLSVYLDFCFFFTHPLDVYMHAHSTEPFTRHVDTCACAVFLTALAIFAASSFCRRHRSYRISYSLSLSQTIAFSSSAHRTKWTSGVARYSCQ</sequence>
<proteinExistence type="predicted"/>
<accession>A0ACD3ADW9</accession>
<evidence type="ECO:0000313" key="1">
    <source>
        <dbReference type="EMBL" id="TFK63584.1"/>
    </source>
</evidence>
<evidence type="ECO:0000313" key="2">
    <source>
        <dbReference type="Proteomes" id="UP000308600"/>
    </source>
</evidence>
<dbReference type="EMBL" id="ML208515">
    <property type="protein sequence ID" value="TFK63584.1"/>
    <property type="molecule type" value="Genomic_DNA"/>
</dbReference>
<gene>
    <name evidence="1" type="ORF">BDN72DRAFT_309354</name>
</gene>